<name>Q027R9_SOLUE</name>
<protein>
    <submittedName>
        <fullName evidence="2">Uncharacterized protein</fullName>
    </submittedName>
</protein>
<gene>
    <name evidence="2" type="ordered locus">Acid_1748</name>
</gene>
<proteinExistence type="predicted"/>
<organism evidence="2">
    <name type="scientific">Solibacter usitatus (strain Ellin6076)</name>
    <dbReference type="NCBI Taxonomy" id="234267"/>
    <lineage>
        <taxon>Bacteria</taxon>
        <taxon>Pseudomonadati</taxon>
        <taxon>Acidobacteriota</taxon>
        <taxon>Terriglobia</taxon>
        <taxon>Bryobacterales</taxon>
        <taxon>Solibacteraceae</taxon>
        <taxon>Candidatus Solibacter</taxon>
    </lineage>
</organism>
<dbReference type="HOGENOM" id="CLU_1915718_0_0_0"/>
<accession>Q027R9</accession>
<evidence type="ECO:0000256" key="1">
    <source>
        <dbReference type="SAM" id="SignalP"/>
    </source>
</evidence>
<evidence type="ECO:0000313" key="2">
    <source>
        <dbReference type="EMBL" id="ABJ82738.1"/>
    </source>
</evidence>
<keyword evidence="1" id="KW-0732">Signal</keyword>
<dbReference type="EMBL" id="CP000473">
    <property type="protein sequence ID" value="ABJ82738.1"/>
    <property type="molecule type" value="Genomic_DNA"/>
</dbReference>
<dbReference type="AlphaFoldDB" id="Q027R9"/>
<dbReference type="KEGG" id="sus:Acid_1748"/>
<feature type="signal peptide" evidence="1">
    <location>
        <begin position="1"/>
        <end position="17"/>
    </location>
</feature>
<sequence length="132" mass="13902" precursor="true">MRCLSLIFLSAVLLVRAADTGMAGSYTGEWKSDSSGSGGALHMTLTAAPGDSWKCGISFSLSGEEVKTKIQSFKLESSQLDVAYDFEVQGVTARSKLTGKWDGKSFAGRYQTTVADSGDGLDAGAWSASRSK</sequence>
<feature type="chain" id="PRO_5004163897" evidence="1">
    <location>
        <begin position="18"/>
        <end position="132"/>
    </location>
</feature>
<dbReference type="STRING" id="234267.Acid_1748"/>
<reference evidence="2" key="1">
    <citation type="submission" date="2006-10" db="EMBL/GenBank/DDBJ databases">
        <title>Complete sequence of Solibacter usitatus Ellin6076.</title>
        <authorList>
            <consortium name="US DOE Joint Genome Institute"/>
            <person name="Copeland A."/>
            <person name="Lucas S."/>
            <person name="Lapidus A."/>
            <person name="Barry K."/>
            <person name="Detter J.C."/>
            <person name="Glavina del Rio T."/>
            <person name="Hammon N."/>
            <person name="Israni S."/>
            <person name="Dalin E."/>
            <person name="Tice H."/>
            <person name="Pitluck S."/>
            <person name="Thompson L.S."/>
            <person name="Brettin T."/>
            <person name="Bruce D."/>
            <person name="Han C."/>
            <person name="Tapia R."/>
            <person name="Gilna P."/>
            <person name="Schmutz J."/>
            <person name="Larimer F."/>
            <person name="Land M."/>
            <person name="Hauser L."/>
            <person name="Kyrpides N."/>
            <person name="Mikhailova N."/>
            <person name="Janssen P.H."/>
            <person name="Kuske C.R."/>
            <person name="Richardson P."/>
        </authorList>
    </citation>
    <scope>NUCLEOTIDE SEQUENCE</scope>
    <source>
        <strain evidence="2">Ellin6076</strain>
    </source>
</reference>
<dbReference type="InParanoid" id="Q027R9"/>